<feature type="transmembrane region" description="Helical" evidence="6">
    <location>
        <begin position="312"/>
        <end position="334"/>
    </location>
</feature>
<keyword evidence="3 6" id="KW-0812">Transmembrane</keyword>
<evidence type="ECO:0000256" key="2">
    <source>
        <dbReference type="ARBA" id="ARBA00008066"/>
    </source>
</evidence>
<dbReference type="PANTHER" id="PTHR22950:SF332">
    <property type="entry name" value="AMINO ACID TRANSPORTER (EUROFUNG)"/>
    <property type="match status" value="1"/>
</dbReference>
<feature type="transmembrane region" description="Helical" evidence="6">
    <location>
        <begin position="198"/>
        <end position="222"/>
    </location>
</feature>
<accession>A0AA40BVP7</accession>
<feature type="domain" description="Amino acid transporter transmembrane" evidence="7">
    <location>
        <begin position="2"/>
        <end position="366"/>
    </location>
</feature>
<sequence>MFLPKAFNNGGLLFSSLAMLGVSAISMVAFHLLLQCKRQYGGGYGEIGQAIAGDRFRSLILWSITLSQLGFVCAGIVFVAENMMTFLEAVTPGGGSPLSSVSLILIQLVLLVPLAWIRNISKLGPAALIADACILVGVTYIYSYDFSALASHGMHESVVFFNPDKYTLMIGSAIFTFEGIGLILPIQSSMAQPEKFEWLLSAVMLLITVIFTSVGALCYATFGELTQIEIINNFPQESKLVNAVQFLYSVAVLVGTPVQLFPALRILEGKVFGQHSGKKSLRTKWIKNAFRMALVGVCGVVAVAGTGNLDKFVALIGSVACIPLVYVYPAYLHYKGIATGRWTKIGDIAMIVLGIVGMFYTTAVTVIYSFM</sequence>
<feature type="transmembrane region" description="Helical" evidence="6">
    <location>
        <begin position="242"/>
        <end position="267"/>
    </location>
</feature>
<evidence type="ECO:0000313" key="8">
    <source>
        <dbReference type="EMBL" id="KAK0615262.1"/>
    </source>
</evidence>
<feature type="transmembrane region" description="Helical" evidence="6">
    <location>
        <begin position="166"/>
        <end position="186"/>
    </location>
</feature>
<protein>
    <submittedName>
        <fullName evidence="8">Transmembrane amino acid transporter protein-domain-containing protein</fullName>
    </submittedName>
</protein>
<evidence type="ECO:0000256" key="1">
    <source>
        <dbReference type="ARBA" id="ARBA00004141"/>
    </source>
</evidence>
<feature type="transmembrane region" description="Helical" evidence="6">
    <location>
        <begin position="59"/>
        <end position="80"/>
    </location>
</feature>
<keyword evidence="5 6" id="KW-0472">Membrane</keyword>
<evidence type="ECO:0000256" key="4">
    <source>
        <dbReference type="ARBA" id="ARBA00022989"/>
    </source>
</evidence>
<organism evidence="8 9">
    <name type="scientific">Bombardia bombarda</name>
    <dbReference type="NCBI Taxonomy" id="252184"/>
    <lineage>
        <taxon>Eukaryota</taxon>
        <taxon>Fungi</taxon>
        <taxon>Dikarya</taxon>
        <taxon>Ascomycota</taxon>
        <taxon>Pezizomycotina</taxon>
        <taxon>Sordariomycetes</taxon>
        <taxon>Sordariomycetidae</taxon>
        <taxon>Sordariales</taxon>
        <taxon>Lasiosphaeriaceae</taxon>
        <taxon>Bombardia</taxon>
    </lineage>
</organism>
<feature type="transmembrane region" description="Helical" evidence="6">
    <location>
        <begin position="346"/>
        <end position="370"/>
    </location>
</feature>
<evidence type="ECO:0000259" key="7">
    <source>
        <dbReference type="Pfam" id="PF01490"/>
    </source>
</evidence>
<comment type="subcellular location">
    <subcellularLocation>
        <location evidence="1">Membrane</location>
        <topology evidence="1">Multi-pass membrane protein</topology>
    </subcellularLocation>
</comment>
<feature type="transmembrane region" description="Helical" evidence="6">
    <location>
        <begin position="288"/>
        <end position="306"/>
    </location>
</feature>
<feature type="transmembrane region" description="Helical" evidence="6">
    <location>
        <begin position="126"/>
        <end position="146"/>
    </location>
</feature>
<comment type="caution">
    <text evidence="8">The sequence shown here is derived from an EMBL/GenBank/DDBJ whole genome shotgun (WGS) entry which is preliminary data.</text>
</comment>
<dbReference type="EMBL" id="JAULSR010000007">
    <property type="protein sequence ID" value="KAK0615262.1"/>
    <property type="molecule type" value="Genomic_DNA"/>
</dbReference>
<dbReference type="PANTHER" id="PTHR22950">
    <property type="entry name" value="AMINO ACID TRANSPORTER"/>
    <property type="match status" value="1"/>
</dbReference>
<feature type="transmembrane region" description="Helical" evidence="6">
    <location>
        <begin position="100"/>
        <end position="117"/>
    </location>
</feature>
<comment type="similarity">
    <text evidence="2">Belongs to the amino acid/polyamine transporter 2 family.</text>
</comment>
<proteinExistence type="inferred from homology"/>
<dbReference type="InterPro" id="IPR013057">
    <property type="entry name" value="AA_transpt_TM"/>
</dbReference>
<dbReference type="AlphaFoldDB" id="A0AA40BVP7"/>
<dbReference type="Proteomes" id="UP001174934">
    <property type="component" value="Unassembled WGS sequence"/>
</dbReference>
<evidence type="ECO:0000256" key="6">
    <source>
        <dbReference type="SAM" id="Phobius"/>
    </source>
</evidence>
<reference evidence="8" key="1">
    <citation type="submission" date="2023-06" db="EMBL/GenBank/DDBJ databases">
        <title>Genome-scale phylogeny and comparative genomics of the fungal order Sordariales.</title>
        <authorList>
            <consortium name="Lawrence Berkeley National Laboratory"/>
            <person name="Hensen N."/>
            <person name="Bonometti L."/>
            <person name="Westerberg I."/>
            <person name="Brannstrom I.O."/>
            <person name="Guillou S."/>
            <person name="Cros-Aarteil S."/>
            <person name="Calhoun S."/>
            <person name="Haridas S."/>
            <person name="Kuo A."/>
            <person name="Mondo S."/>
            <person name="Pangilinan J."/>
            <person name="Riley R."/>
            <person name="LaButti K."/>
            <person name="Andreopoulos B."/>
            <person name="Lipzen A."/>
            <person name="Chen C."/>
            <person name="Yanf M."/>
            <person name="Daum C."/>
            <person name="Ng V."/>
            <person name="Clum A."/>
            <person name="Steindorff A."/>
            <person name="Ohm R."/>
            <person name="Martin F."/>
            <person name="Silar P."/>
            <person name="Natvig D."/>
            <person name="Lalanne C."/>
            <person name="Gautier V."/>
            <person name="Ament-velasquez S.L."/>
            <person name="Kruys A."/>
            <person name="Hutchinson M.I."/>
            <person name="Powell A.J."/>
            <person name="Barry K."/>
            <person name="Miller A.N."/>
            <person name="Grigoriev I.V."/>
            <person name="Debuchy R."/>
            <person name="Gladieux P."/>
            <person name="Thoren M.H."/>
            <person name="Johannesson H."/>
        </authorList>
    </citation>
    <scope>NUCLEOTIDE SEQUENCE</scope>
    <source>
        <strain evidence="8">SMH3391-2</strain>
    </source>
</reference>
<keyword evidence="4 6" id="KW-1133">Transmembrane helix</keyword>
<gene>
    <name evidence="8" type="ORF">B0T17DRAFT_541480</name>
</gene>
<evidence type="ECO:0000256" key="5">
    <source>
        <dbReference type="ARBA" id="ARBA00023136"/>
    </source>
</evidence>
<keyword evidence="9" id="KW-1185">Reference proteome</keyword>
<evidence type="ECO:0000256" key="3">
    <source>
        <dbReference type="ARBA" id="ARBA00022692"/>
    </source>
</evidence>
<evidence type="ECO:0000313" key="9">
    <source>
        <dbReference type="Proteomes" id="UP001174934"/>
    </source>
</evidence>
<name>A0AA40BVP7_9PEZI</name>
<feature type="transmembrane region" description="Helical" evidence="6">
    <location>
        <begin position="12"/>
        <end position="34"/>
    </location>
</feature>
<dbReference type="GO" id="GO:0005302">
    <property type="term" value="F:L-tyrosine transmembrane transporter activity"/>
    <property type="evidence" value="ECO:0007669"/>
    <property type="project" value="TreeGrafter"/>
</dbReference>
<dbReference type="Pfam" id="PF01490">
    <property type="entry name" value="Aa_trans"/>
    <property type="match status" value="1"/>
</dbReference>
<dbReference type="GO" id="GO:0005774">
    <property type="term" value="C:vacuolar membrane"/>
    <property type="evidence" value="ECO:0007669"/>
    <property type="project" value="TreeGrafter"/>
</dbReference>